<dbReference type="InterPro" id="IPR043148">
    <property type="entry name" value="TagF_C"/>
</dbReference>
<dbReference type="InterPro" id="IPR001173">
    <property type="entry name" value="Glyco_trans_2-like"/>
</dbReference>
<comment type="similarity">
    <text evidence="2">Belongs to the CDP-glycerol glycerophosphotransferase family.</text>
</comment>
<keyword evidence="5" id="KW-0777">Teichoic acid biosynthesis</keyword>
<evidence type="ECO:0000256" key="5">
    <source>
        <dbReference type="ARBA" id="ARBA00022944"/>
    </source>
</evidence>
<comment type="caution">
    <text evidence="8">The sequence shown here is derived from an EMBL/GenBank/DDBJ whole genome shotgun (WGS) entry which is preliminary data.</text>
</comment>
<dbReference type="RefSeq" id="WP_188838870.1">
    <property type="nucleotide sequence ID" value="NZ_BMHI01000007.1"/>
</dbReference>
<evidence type="ECO:0000256" key="4">
    <source>
        <dbReference type="ARBA" id="ARBA00022679"/>
    </source>
</evidence>
<evidence type="ECO:0000259" key="7">
    <source>
        <dbReference type="Pfam" id="PF00535"/>
    </source>
</evidence>
<evidence type="ECO:0000256" key="1">
    <source>
        <dbReference type="ARBA" id="ARBA00004202"/>
    </source>
</evidence>
<evidence type="ECO:0000256" key="2">
    <source>
        <dbReference type="ARBA" id="ARBA00010488"/>
    </source>
</evidence>
<accession>A0A916X0V3</accession>
<organism evidence="8 9">
    <name type="scientific">Flexivirga endophytica</name>
    <dbReference type="NCBI Taxonomy" id="1849103"/>
    <lineage>
        <taxon>Bacteria</taxon>
        <taxon>Bacillati</taxon>
        <taxon>Actinomycetota</taxon>
        <taxon>Actinomycetes</taxon>
        <taxon>Micrococcales</taxon>
        <taxon>Dermacoccaceae</taxon>
        <taxon>Flexivirga</taxon>
    </lineage>
</organism>
<dbReference type="Proteomes" id="UP000636793">
    <property type="component" value="Unassembled WGS sequence"/>
</dbReference>
<dbReference type="Pfam" id="PF00535">
    <property type="entry name" value="Glycos_transf_2"/>
    <property type="match status" value="1"/>
</dbReference>
<name>A0A916X0V3_9MICO</name>
<dbReference type="GO" id="GO:0005886">
    <property type="term" value="C:plasma membrane"/>
    <property type="evidence" value="ECO:0007669"/>
    <property type="project" value="UniProtKB-SubCell"/>
</dbReference>
<feature type="domain" description="Glycosyltransferase 2-like" evidence="7">
    <location>
        <begin position="9"/>
        <end position="141"/>
    </location>
</feature>
<dbReference type="Gene3D" id="3.90.550.10">
    <property type="entry name" value="Spore Coat Polysaccharide Biosynthesis Protein SpsA, Chain A"/>
    <property type="match status" value="1"/>
</dbReference>
<proteinExistence type="inferred from homology"/>
<dbReference type="SUPFAM" id="SSF53756">
    <property type="entry name" value="UDP-Glycosyltransferase/glycogen phosphorylase"/>
    <property type="match status" value="1"/>
</dbReference>
<protein>
    <recommendedName>
        <fullName evidence="7">Glycosyltransferase 2-like domain-containing protein</fullName>
    </recommendedName>
</protein>
<gene>
    <name evidence="8" type="ORF">GCM10011492_40320</name>
</gene>
<keyword evidence="3" id="KW-1003">Cell membrane</keyword>
<reference evidence="8" key="1">
    <citation type="journal article" date="2014" name="Int. J. Syst. Evol. Microbiol.">
        <title>Complete genome sequence of Corynebacterium casei LMG S-19264T (=DSM 44701T), isolated from a smear-ripened cheese.</title>
        <authorList>
            <consortium name="US DOE Joint Genome Institute (JGI-PGF)"/>
            <person name="Walter F."/>
            <person name="Albersmeier A."/>
            <person name="Kalinowski J."/>
            <person name="Ruckert C."/>
        </authorList>
    </citation>
    <scope>NUCLEOTIDE SEQUENCE</scope>
    <source>
        <strain evidence="8">CGMCC 1.15085</strain>
    </source>
</reference>
<dbReference type="Pfam" id="PF04464">
    <property type="entry name" value="Glyphos_transf"/>
    <property type="match status" value="1"/>
</dbReference>
<comment type="subcellular location">
    <subcellularLocation>
        <location evidence="1">Cell membrane</location>
        <topology evidence="1">Peripheral membrane protein</topology>
    </subcellularLocation>
</comment>
<reference evidence="8" key="2">
    <citation type="submission" date="2020-09" db="EMBL/GenBank/DDBJ databases">
        <authorList>
            <person name="Sun Q."/>
            <person name="Zhou Y."/>
        </authorList>
    </citation>
    <scope>NUCLEOTIDE SEQUENCE</scope>
    <source>
        <strain evidence="8">CGMCC 1.15085</strain>
    </source>
</reference>
<evidence type="ECO:0000256" key="3">
    <source>
        <dbReference type="ARBA" id="ARBA00022475"/>
    </source>
</evidence>
<dbReference type="Gene3D" id="3.40.50.12580">
    <property type="match status" value="1"/>
</dbReference>
<dbReference type="PANTHER" id="PTHR22916:SF3">
    <property type="entry name" value="UDP-GLCNAC:BETAGAL BETA-1,3-N-ACETYLGLUCOSAMINYLTRANSFERASE-LIKE PROTEIN 1"/>
    <property type="match status" value="1"/>
</dbReference>
<dbReference type="CDD" id="cd00761">
    <property type="entry name" value="Glyco_tranf_GTA_type"/>
    <property type="match status" value="1"/>
</dbReference>
<dbReference type="SUPFAM" id="SSF53448">
    <property type="entry name" value="Nucleotide-diphospho-sugar transferases"/>
    <property type="match status" value="1"/>
</dbReference>
<dbReference type="InterPro" id="IPR029044">
    <property type="entry name" value="Nucleotide-diphossugar_trans"/>
</dbReference>
<dbReference type="AlphaFoldDB" id="A0A916X0V3"/>
<dbReference type="GO" id="GO:0016758">
    <property type="term" value="F:hexosyltransferase activity"/>
    <property type="evidence" value="ECO:0007669"/>
    <property type="project" value="UniProtKB-ARBA"/>
</dbReference>
<evidence type="ECO:0000313" key="8">
    <source>
        <dbReference type="EMBL" id="GGB45174.1"/>
    </source>
</evidence>
<keyword evidence="4" id="KW-0808">Transferase</keyword>
<dbReference type="PANTHER" id="PTHR22916">
    <property type="entry name" value="GLYCOSYLTRANSFERASE"/>
    <property type="match status" value="1"/>
</dbReference>
<evidence type="ECO:0000313" key="9">
    <source>
        <dbReference type="Proteomes" id="UP000636793"/>
    </source>
</evidence>
<dbReference type="EMBL" id="BMHI01000007">
    <property type="protein sequence ID" value="GGB45174.1"/>
    <property type="molecule type" value="Genomic_DNA"/>
</dbReference>
<dbReference type="InterPro" id="IPR007554">
    <property type="entry name" value="Glycerophosphate_synth"/>
</dbReference>
<keyword evidence="6" id="KW-0472">Membrane</keyword>
<evidence type="ECO:0000256" key="6">
    <source>
        <dbReference type="ARBA" id="ARBA00023136"/>
    </source>
</evidence>
<sequence>MSKGRTKFSVVVPMFRTEKFLGELLQSFDAQRRGDYELEFIFVDDGSDDASADVAQAWLDRSGRAGQVIRQENGGVSRARNRGIAAATGTWITFPDSDDLLSDGYFAEAAAAVHAATSDVVLLSANVWRYEEASGKRADVHPLRLKFRDDVGAVDLAERPSFIQTQAASAFFRLDVIREHDIAFVEGLRVAEDAVFASTYLLSAPTTIVVPLRKSIYYYRRRADATSAADSYKTNPDFYFGRFVRGYLPLLELAKSHGDIPRWLENIILYDLSWYFPREMNKDRKATHLTDAERAKAIELLRAVLRQLKASTIVNYRLTAISPEVRALMLTLGDNPLPEVGTVRLAKNVAGSFEICYLFRDELPTELIESDGSTVTPVTAKTRKLDYFGQELLRERIIRLPELADIRISLDGRYRPLQYGGYYLGSSEATAARVRLSAAAPLKTTALWRQMAIRCAAEVVCYTKAPIPAPTAVSKGAALRRQRYRAFIRNLAKTPRFADKYRDAWLVMDRVASGHDNGEYLYEHLRTERPDINAWFVIQKGTPEWDRLSGLGFRLIPYRSVEHKVALQCAAVVASSQLDVEIVEPTPADFYRHKRRPWRFVYLQHGVLQHNLAHWFNGKDIDLLTTASVDEHASIVEDGGTYRLTADSVVMTGFPRHDAILKAAEGHPYDQRSVVLVAPTWRDSLFLPKASFAARRKLRDPFLETDYGRNWMGLLTHPALKQLADEENAEIVYLPHPNFRGNTPEVTYPDHVTVIDSTPDIHELMARARVTVTDYSSIFFDAALAGSRIVYFQFDQETFLNGSHSYLPGYWDYDVHGFGPISTQLDDAAKLTNEAYTAQGGQWPQLFADRIARTLPLADGKSADRITELIESKFRV</sequence>
<keyword evidence="9" id="KW-1185">Reference proteome</keyword>
<dbReference type="InterPro" id="IPR043149">
    <property type="entry name" value="TagF_N"/>
</dbReference>
<dbReference type="Gene3D" id="3.40.50.11820">
    <property type="match status" value="1"/>
</dbReference>
<dbReference type="GO" id="GO:0047355">
    <property type="term" value="F:CDP-glycerol glycerophosphotransferase activity"/>
    <property type="evidence" value="ECO:0007669"/>
    <property type="project" value="InterPro"/>
</dbReference>
<dbReference type="GO" id="GO:0019350">
    <property type="term" value="P:teichoic acid biosynthetic process"/>
    <property type="evidence" value="ECO:0007669"/>
    <property type="project" value="UniProtKB-KW"/>
</dbReference>